<evidence type="ECO:0000313" key="4">
    <source>
        <dbReference type="EMBL" id="GAA3651311.1"/>
    </source>
</evidence>
<reference evidence="5" key="1">
    <citation type="journal article" date="2019" name="Int. J. Syst. Evol. Microbiol.">
        <title>The Global Catalogue of Microorganisms (GCM) 10K type strain sequencing project: providing services to taxonomists for standard genome sequencing and annotation.</title>
        <authorList>
            <consortium name="The Broad Institute Genomics Platform"/>
            <consortium name="The Broad Institute Genome Sequencing Center for Infectious Disease"/>
            <person name="Wu L."/>
            <person name="Ma J."/>
        </authorList>
    </citation>
    <scope>NUCLEOTIDE SEQUENCE [LARGE SCALE GENOMIC DNA]</scope>
    <source>
        <strain evidence="5">JCM 16904</strain>
    </source>
</reference>
<dbReference type="PANTHER" id="PTHR43333:SF1">
    <property type="entry name" value="D-ISOMER SPECIFIC 2-HYDROXYACID DEHYDROGENASE NAD-BINDING DOMAIN-CONTAINING PROTEIN"/>
    <property type="match status" value="1"/>
</dbReference>
<dbReference type="Gene3D" id="3.40.50.720">
    <property type="entry name" value="NAD(P)-binding Rossmann-like Domain"/>
    <property type="match status" value="2"/>
</dbReference>
<keyword evidence="5" id="KW-1185">Reference proteome</keyword>
<protein>
    <submittedName>
        <fullName evidence="4">D-2-hydroxyacid dehydrogenase</fullName>
    </submittedName>
</protein>
<dbReference type="Proteomes" id="UP001500902">
    <property type="component" value="Unassembled WGS sequence"/>
</dbReference>
<keyword evidence="2" id="KW-0520">NAD</keyword>
<dbReference type="CDD" id="cd05300">
    <property type="entry name" value="2-Hacid_dh_1"/>
    <property type="match status" value="1"/>
</dbReference>
<name>A0ABP7B6V2_9ACTN</name>
<dbReference type="RefSeq" id="WP_344873941.1">
    <property type="nucleotide sequence ID" value="NZ_BAAAZP010000018.1"/>
</dbReference>
<dbReference type="Pfam" id="PF02826">
    <property type="entry name" value="2-Hacid_dh_C"/>
    <property type="match status" value="1"/>
</dbReference>
<dbReference type="PROSITE" id="PS00671">
    <property type="entry name" value="D_2_HYDROXYACID_DH_3"/>
    <property type="match status" value="1"/>
</dbReference>
<gene>
    <name evidence="4" type="ORF">GCM10022224_012770</name>
</gene>
<evidence type="ECO:0000313" key="5">
    <source>
        <dbReference type="Proteomes" id="UP001500902"/>
    </source>
</evidence>
<accession>A0ABP7B6V2</accession>
<sequence length="310" mass="33605">MSIYVHLALAEPDIAALHAATPGEQVHIAHPGSLTVHDRDAFAAAEIALGNCPPDWIDASTTLRWLQLASTGLDGYGHLARRPEVRCTNLPGTFANPVAQTCLAGILAHYRGLDRLAAWQRSALWNRDALRPQLRTLTGQRALILGTGSIGRRLAELLTPFGCEVMTVGRHSGDITINDLDRVLPDADIVCAVLPGTDQTRHLLDRRRLSLMKTGALLLNAGRGSLIDEDALIDALRAGRLGGAVLDVTAQEPLPPDNPLWKCPNLLLTQHTAGGSADENRTTITVFADNLRRYRTGTPLRGLVDWQRGY</sequence>
<dbReference type="InterPro" id="IPR036291">
    <property type="entry name" value="NAD(P)-bd_dom_sf"/>
</dbReference>
<evidence type="ECO:0000256" key="2">
    <source>
        <dbReference type="ARBA" id="ARBA00023027"/>
    </source>
</evidence>
<evidence type="ECO:0000259" key="3">
    <source>
        <dbReference type="Pfam" id="PF02826"/>
    </source>
</evidence>
<comment type="caution">
    <text evidence="4">The sequence shown here is derived from an EMBL/GenBank/DDBJ whole genome shotgun (WGS) entry which is preliminary data.</text>
</comment>
<dbReference type="PANTHER" id="PTHR43333">
    <property type="entry name" value="2-HACID_DH_C DOMAIN-CONTAINING PROTEIN"/>
    <property type="match status" value="1"/>
</dbReference>
<dbReference type="InterPro" id="IPR006140">
    <property type="entry name" value="D-isomer_DH_NAD-bd"/>
</dbReference>
<evidence type="ECO:0000256" key="1">
    <source>
        <dbReference type="ARBA" id="ARBA00023002"/>
    </source>
</evidence>
<feature type="domain" description="D-isomer specific 2-hydroxyacid dehydrogenase NAD-binding" evidence="3">
    <location>
        <begin position="104"/>
        <end position="273"/>
    </location>
</feature>
<keyword evidence="1" id="KW-0560">Oxidoreductase</keyword>
<proteinExistence type="predicted"/>
<dbReference type="InterPro" id="IPR029753">
    <property type="entry name" value="D-isomer_DH_CS"/>
</dbReference>
<dbReference type="EMBL" id="BAAAZP010000018">
    <property type="protein sequence ID" value="GAA3651311.1"/>
    <property type="molecule type" value="Genomic_DNA"/>
</dbReference>
<organism evidence="4 5">
    <name type="scientific">Nonomuraea antimicrobica</name>
    <dbReference type="NCBI Taxonomy" id="561173"/>
    <lineage>
        <taxon>Bacteria</taxon>
        <taxon>Bacillati</taxon>
        <taxon>Actinomycetota</taxon>
        <taxon>Actinomycetes</taxon>
        <taxon>Streptosporangiales</taxon>
        <taxon>Streptosporangiaceae</taxon>
        <taxon>Nonomuraea</taxon>
    </lineage>
</organism>
<dbReference type="SUPFAM" id="SSF51735">
    <property type="entry name" value="NAD(P)-binding Rossmann-fold domains"/>
    <property type="match status" value="1"/>
</dbReference>